<dbReference type="Proteomes" id="UP000253034">
    <property type="component" value="Unassembled WGS sequence"/>
</dbReference>
<feature type="domain" description="Phosphodiester glycosidase" evidence="2">
    <location>
        <begin position="158"/>
        <end position="335"/>
    </location>
</feature>
<evidence type="ECO:0000313" key="4">
    <source>
        <dbReference type="Proteomes" id="UP000253034"/>
    </source>
</evidence>
<protein>
    <submittedName>
        <fullName evidence="3">Exopolysaccharide biosynthesis protein</fullName>
    </submittedName>
</protein>
<dbReference type="PANTHER" id="PTHR40446:SF2">
    <property type="entry name" value="N-ACETYLGLUCOSAMINE-1-PHOSPHODIESTER ALPHA-N-ACETYLGLUCOSAMINIDASE"/>
    <property type="match status" value="1"/>
</dbReference>
<comment type="caution">
    <text evidence="3">The sequence shown here is derived from an EMBL/GenBank/DDBJ whole genome shotgun (WGS) entry which is preliminary data.</text>
</comment>
<accession>A0A369AKT1</accession>
<keyword evidence="1" id="KW-0472">Membrane</keyword>
<evidence type="ECO:0000256" key="1">
    <source>
        <dbReference type="SAM" id="Phobius"/>
    </source>
</evidence>
<dbReference type="AlphaFoldDB" id="A0A369AKT1"/>
<organism evidence="3 4">
    <name type="scientific">Anaerobacterium chartisolvens</name>
    <dbReference type="NCBI Taxonomy" id="1297424"/>
    <lineage>
        <taxon>Bacteria</taxon>
        <taxon>Bacillati</taxon>
        <taxon>Bacillota</taxon>
        <taxon>Clostridia</taxon>
        <taxon>Eubacteriales</taxon>
        <taxon>Oscillospiraceae</taxon>
        <taxon>Anaerobacterium</taxon>
    </lineage>
</organism>
<proteinExistence type="predicted"/>
<keyword evidence="1" id="KW-0812">Transmembrane</keyword>
<sequence length="336" mass="36485">MNRTEAIREVRLQKRKSFAASVRKFLAAFFIMFTILCLLTAGFLFYGPDTRLKELFVTTAMNTMSHQYLARLLVSDAEIASIMEKYRIIDPTEDTNQDEISLPLEGDDSIDGIKKIDIKGPTYKGYLLIVKDPSRVSLATTPQLGVRGTKVEDIVKSNNAVAGINAGGFADLDGHGTGGIPEGIIIEDGKILYSDNASSHYIIGFNEKNILVLGKYGKARIESLKIRDAVSFRPFLIVNGKPTITKGDGGWGIAPRTAIGQRTDGAVLLLTIDGRQISSVGATLKDVQDIMVEYGAHNAANLDGGSSTTLVYDGRLINSPSSQHGPRYVPSAFIVR</sequence>
<name>A0A369AKT1_9FIRM</name>
<dbReference type="PANTHER" id="PTHR40446">
    <property type="entry name" value="N-ACETYLGLUCOSAMINE-1-PHOSPHODIESTER ALPHA-N-ACETYLGLUCOSAMINIDASE"/>
    <property type="match status" value="1"/>
</dbReference>
<dbReference type="Pfam" id="PF09992">
    <property type="entry name" value="NAGPA"/>
    <property type="match status" value="1"/>
</dbReference>
<dbReference type="OrthoDB" id="9816453at2"/>
<dbReference type="EMBL" id="QPJT01000040">
    <property type="protein sequence ID" value="RCX08896.1"/>
    <property type="molecule type" value="Genomic_DNA"/>
</dbReference>
<evidence type="ECO:0000313" key="3">
    <source>
        <dbReference type="EMBL" id="RCX08896.1"/>
    </source>
</evidence>
<dbReference type="InterPro" id="IPR018711">
    <property type="entry name" value="NAGPA"/>
</dbReference>
<keyword evidence="4" id="KW-1185">Reference proteome</keyword>
<dbReference type="RefSeq" id="WP_114300100.1">
    <property type="nucleotide sequence ID" value="NZ_QPJT01000040.1"/>
</dbReference>
<feature type="transmembrane region" description="Helical" evidence="1">
    <location>
        <begin position="25"/>
        <end position="46"/>
    </location>
</feature>
<evidence type="ECO:0000259" key="2">
    <source>
        <dbReference type="Pfam" id="PF09992"/>
    </source>
</evidence>
<keyword evidence="1" id="KW-1133">Transmembrane helix</keyword>
<gene>
    <name evidence="3" type="ORF">DFR58_1407</name>
</gene>
<reference evidence="3 4" key="1">
    <citation type="submission" date="2018-07" db="EMBL/GenBank/DDBJ databases">
        <title>Genomic Encyclopedia of Type Strains, Phase IV (KMG-IV): sequencing the most valuable type-strain genomes for metagenomic binning, comparative biology and taxonomic classification.</title>
        <authorList>
            <person name="Goeker M."/>
        </authorList>
    </citation>
    <scope>NUCLEOTIDE SEQUENCE [LARGE SCALE GENOMIC DNA]</scope>
    <source>
        <strain evidence="3 4">DSM 27016</strain>
    </source>
</reference>